<dbReference type="EMBL" id="CAQQ02392520">
    <property type="status" value="NOT_ANNOTATED_CDS"/>
    <property type="molecule type" value="Genomic_DNA"/>
</dbReference>
<organism evidence="2 3">
    <name type="scientific">Megaselia scalaris</name>
    <name type="common">Humpbacked fly</name>
    <name type="synonym">Phora scalaris</name>
    <dbReference type="NCBI Taxonomy" id="36166"/>
    <lineage>
        <taxon>Eukaryota</taxon>
        <taxon>Metazoa</taxon>
        <taxon>Ecdysozoa</taxon>
        <taxon>Arthropoda</taxon>
        <taxon>Hexapoda</taxon>
        <taxon>Insecta</taxon>
        <taxon>Pterygota</taxon>
        <taxon>Neoptera</taxon>
        <taxon>Endopterygota</taxon>
        <taxon>Diptera</taxon>
        <taxon>Brachycera</taxon>
        <taxon>Muscomorpha</taxon>
        <taxon>Platypezoidea</taxon>
        <taxon>Phoridae</taxon>
        <taxon>Megaseliini</taxon>
        <taxon>Megaselia</taxon>
    </lineage>
</organism>
<name>T1GPD0_MEGSC</name>
<keyword evidence="3" id="KW-1185">Reference proteome</keyword>
<dbReference type="HOGENOM" id="CLU_2500472_0_0_1"/>
<dbReference type="EnsemblMetazoa" id="MESCA005456-RA">
    <property type="protein sequence ID" value="MESCA005456-PA"/>
    <property type="gene ID" value="MESCA005456"/>
</dbReference>
<protein>
    <submittedName>
        <fullName evidence="2">Uncharacterized protein</fullName>
    </submittedName>
</protein>
<reference evidence="3" key="1">
    <citation type="submission" date="2013-02" db="EMBL/GenBank/DDBJ databases">
        <authorList>
            <person name="Hughes D."/>
        </authorList>
    </citation>
    <scope>NUCLEOTIDE SEQUENCE</scope>
    <source>
        <strain>Durham</strain>
        <strain evidence="3">NC isolate 2 -- Noor lab</strain>
    </source>
</reference>
<dbReference type="EMBL" id="CAQQ02392521">
    <property type="status" value="NOT_ANNOTATED_CDS"/>
    <property type="molecule type" value="Genomic_DNA"/>
</dbReference>
<reference evidence="2" key="2">
    <citation type="submission" date="2015-06" db="UniProtKB">
        <authorList>
            <consortium name="EnsemblMetazoa"/>
        </authorList>
    </citation>
    <scope>IDENTIFICATION</scope>
</reference>
<evidence type="ECO:0000256" key="1">
    <source>
        <dbReference type="SAM" id="MobiDB-lite"/>
    </source>
</evidence>
<evidence type="ECO:0000313" key="3">
    <source>
        <dbReference type="Proteomes" id="UP000015102"/>
    </source>
</evidence>
<dbReference type="Proteomes" id="UP000015102">
    <property type="component" value="Unassembled WGS sequence"/>
</dbReference>
<dbReference type="AlphaFoldDB" id="T1GPD0"/>
<proteinExistence type="predicted"/>
<sequence length="86" mass="9333">MGNKEGSQGIENHAYVNDAFKGSCISITKPAPNDEKTEVNPDDTGPETKSNKNPNPRTPIINSIIPLRKHSNTAFGTFPLVTVKEI</sequence>
<feature type="region of interest" description="Disordered" evidence="1">
    <location>
        <begin position="24"/>
        <end position="61"/>
    </location>
</feature>
<evidence type="ECO:0000313" key="2">
    <source>
        <dbReference type="EnsemblMetazoa" id="MESCA005456-PA"/>
    </source>
</evidence>
<accession>T1GPD0</accession>